<dbReference type="EMBL" id="DWWB01000022">
    <property type="protein sequence ID" value="HJC66018.1"/>
    <property type="molecule type" value="Genomic_DNA"/>
</dbReference>
<protein>
    <submittedName>
        <fullName evidence="3">Sporulation protein YqfD</fullName>
    </submittedName>
</protein>
<accession>A0A9D2PRT1</accession>
<comment type="caution">
    <text evidence="3">The sequence shown here is derived from an EMBL/GenBank/DDBJ whole genome shotgun (WGS) entry which is preliminary data.</text>
</comment>
<dbReference type="Proteomes" id="UP000823863">
    <property type="component" value="Unassembled WGS sequence"/>
</dbReference>
<dbReference type="PIRSF" id="PIRSF029895">
    <property type="entry name" value="SpoIV"/>
    <property type="match status" value="1"/>
</dbReference>
<keyword evidence="2" id="KW-1133">Transmembrane helix</keyword>
<keyword evidence="2" id="KW-0812">Transmembrane</keyword>
<reference evidence="3" key="2">
    <citation type="submission" date="2021-04" db="EMBL/GenBank/DDBJ databases">
        <authorList>
            <person name="Gilroy R."/>
        </authorList>
    </citation>
    <scope>NUCLEOTIDE SEQUENCE</scope>
    <source>
        <strain evidence="3">CHK198-12963</strain>
    </source>
</reference>
<feature type="region of interest" description="Disordered" evidence="1">
    <location>
        <begin position="388"/>
        <end position="412"/>
    </location>
</feature>
<sequence>MKGAVRIRLTGYSPERFLNLCNFKGLEIWDIRCVDGDYEFWMTLGDFRRVRPLVRKSKVRLKIVSRRGLPFFLKRNRKRKMWATGAACFFLLLYAMSLFIWDIEFEGNYRYTDDTLSRYLEERSVVCGMRKYLVDCPGLESELRAAFPEISWVSARVSGTRLLIHIKENQVLSDIEKEDEAPADLMARKEGVIRSMIVRSGSAQVSLGESVEAGQILVKGTVSITDDSGQEVKTYDVRADGDIWAQTEYSYEEEIPIIRQVRVPTGREKSGWFLKIGGFSYTWLLPAFGEKEWDYVTEEQQVRLFGNFYLPVFVGTIKGREMEEYERPYTEEEILELAADYNRRFAENLKEKGVQILENDDRIERSAGNCILKGQLTVLEQIGQPVPVQQREESLPSETQMSLGDDDFSERN</sequence>
<name>A0A9D2PRT1_9FIRM</name>
<organism evidence="3 4">
    <name type="scientific">Candidatus Enterocloster excrementigallinarum</name>
    <dbReference type="NCBI Taxonomy" id="2838558"/>
    <lineage>
        <taxon>Bacteria</taxon>
        <taxon>Bacillati</taxon>
        <taxon>Bacillota</taxon>
        <taxon>Clostridia</taxon>
        <taxon>Lachnospirales</taxon>
        <taxon>Lachnospiraceae</taxon>
        <taxon>Enterocloster</taxon>
    </lineage>
</organism>
<dbReference type="InterPro" id="IPR010690">
    <property type="entry name" value="YqfD"/>
</dbReference>
<proteinExistence type="predicted"/>
<dbReference type="Pfam" id="PF06898">
    <property type="entry name" value="YqfD"/>
    <property type="match status" value="1"/>
</dbReference>
<reference evidence="3" key="1">
    <citation type="journal article" date="2021" name="PeerJ">
        <title>Extensive microbial diversity within the chicken gut microbiome revealed by metagenomics and culture.</title>
        <authorList>
            <person name="Gilroy R."/>
            <person name="Ravi A."/>
            <person name="Getino M."/>
            <person name="Pursley I."/>
            <person name="Horton D.L."/>
            <person name="Alikhan N.F."/>
            <person name="Baker D."/>
            <person name="Gharbi K."/>
            <person name="Hall N."/>
            <person name="Watson M."/>
            <person name="Adriaenssens E.M."/>
            <person name="Foster-Nyarko E."/>
            <person name="Jarju S."/>
            <person name="Secka A."/>
            <person name="Antonio M."/>
            <person name="Oren A."/>
            <person name="Chaudhuri R.R."/>
            <person name="La Ragione R."/>
            <person name="Hildebrand F."/>
            <person name="Pallen M.J."/>
        </authorList>
    </citation>
    <scope>NUCLEOTIDE SEQUENCE</scope>
    <source>
        <strain evidence="3">CHK198-12963</strain>
    </source>
</reference>
<evidence type="ECO:0000256" key="2">
    <source>
        <dbReference type="SAM" id="Phobius"/>
    </source>
</evidence>
<dbReference type="AlphaFoldDB" id="A0A9D2PRT1"/>
<gene>
    <name evidence="3" type="primary">yqfD</name>
    <name evidence="3" type="ORF">H9931_04765</name>
</gene>
<feature type="transmembrane region" description="Helical" evidence="2">
    <location>
        <begin position="81"/>
        <end position="101"/>
    </location>
</feature>
<dbReference type="NCBIfam" id="TIGR02876">
    <property type="entry name" value="spore_yqfD"/>
    <property type="match status" value="1"/>
</dbReference>
<evidence type="ECO:0000313" key="3">
    <source>
        <dbReference type="EMBL" id="HJC66018.1"/>
    </source>
</evidence>
<evidence type="ECO:0000313" key="4">
    <source>
        <dbReference type="Proteomes" id="UP000823863"/>
    </source>
</evidence>
<keyword evidence="2" id="KW-0472">Membrane</keyword>
<evidence type="ECO:0000256" key="1">
    <source>
        <dbReference type="SAM" id="MobiDB-lite"/>
    </source>
</evidence>